<dbReference type="InterPro" id="IPR002125">
    <property type="entry name" value="CMP_dCMP_dom"/>
</dbReference>
<keyword evidence="19" id="KW-1185">Reference proteome</keyword>
<comment type="similarity">
    <text evidence="5 13">In the C-terminal section; belongs to the HTP reductase family.</text>
</comment>
<keyword evidence="9 13" id="KW-0862">Zinc</keyword>
<dbReference type="GO" id="GO:0008835">
    <property type="term" value="F:diaminohydroxyphosphoribosylaminopyrimidine deaminase activity"/>
    <property type="evidence" value="ECO:0007669"/>
    <property type="project" value="UniProtKB-EC"/>
</dbReference>
<evidence type="ECO:0000256" key="15">
    <source>
        <dbReference type="PIRSR" id="PIRSR006769-2"/>
    </source>
</evidence>
<dbReference type="AlphaFoldDB" id="A0A8J6IQ22"/>
<dbReference type="InterPro" id="IPR016193">
    <property type="entry name" value="Cytidine_deaminase-like"/>
</dbReference>
<feature type="binding site" evidence="15">
    <location>
        <position position="174"/>
    </location>
    <ligand>
        <name>substrate</name>
    </ligand>
</feature>
<feature type="binding site" evidence="16">
    <location>
        <position position="81"/>
    </location>
    <ligand>
        <name>Zn(2+)</name>
        <dbReference type="ChEBI" id="CHEBI:29105"/>
        <note>catalytic</note>
    </ligand>
</feature>
<feature type="binding site" evidence="15">
    <location>
        <begin position="308"/>
        <end position="314"/>
    </location>
    <ligand>
        <name>NADP(+)</name>
        <dbReference type="ChEBI" id="CHEBI:58349"/>
    </ligand>
</feature>
<evidence type="ECO:0000313" key="18">
    <source>
        <dbReference type="EMBL" id="MBC3764554.1"/>
    </source>
</evidence>
<evidence type="ECO:0000256" key="2">
    <source>
        <dbReference type="ARBA" id="ARBA00004882"/>
    </source>
</evidence>
<dbReference type="SUPFAM" id="SSF53927">
    <property type="entry name" value="Cytidine deaminase-like"/>
    <property type="match status" value="1"/>
</dbReference>
<dbReference type="Proteomes" id="UP000601768">
    <property type="component" value="Unassembled WGS sequence"/>
</dbReference>
<feature type="binding site" evidence="15">
    <location>
        <position position="160"/>
    </location>
    <ligand>
        <name>NADP(+)</name>
        <dbReference type="ChEBI" id="CHEBI:58349"/>
    </ligand>
</feature>
<name>A0A8J6IQ22_9ALTE</name>
<evidence type="ECO:0000256" key="9">
    <source>
        <dbReference type="ARBA" id="ARBA00022833"/>
    </source>
</evidence>
<feature type="binding site" evidence="15">
    <location>
        <position position="213"/>
    </location>
    <ligand>
        <name>substrate</name>
    </ligand>
</feature>
<dbReference type="PANTHER" id="PTHR38011:SF7">
    <property type="entry name" value="2,5-DIAMINO-6-RIBOSYLAMINO-4(3H)-PYRIMIDINONE 5'-PHOSPHATE REDUCTASE"/>
    <property type="match status" value="1"/>
</dbReference>
<evidence type="ECO:0000256" key="14">
    <source>
        <dbReference type="PIRSR" id="PIRSR006769-1"/>
    </source>
</evidence>
<comment type="caution">
    <text evidence="18">The sequence shown here is derived from an EMBL/GenBank/DDBJ whole genome shotgun (WGS) entry which is preliminary data.</text>
</comment>
<dbReference type="RefSeq" id="WP_186505022.1">
    <property type="nucleotide sequence ID" value="NZ_JACNEP010000001.1"/>
</dbReference>
<evidence type="ECO:0000313" key="19">
    <source>
        <dbReference type="Proteomes" id="UP000601768"/>
    </source>
</evidence>
<feature type="binding site" evidence="15">
    <location>
        <position position="190"/>
    </location>
    <ligand>
        <name>substrate</name>
    </ligand>
</feature>
<comment type="similarity">
    <text evidence="4 13">In the N-terminal section; belongs to the cytidine and deoxycytidylate deaminase family.</text>
</comment>
<dbReference type="Gene3D" id="3.40.140.10">
    <property type="entry name" value="Cytidine Deaminase, domain 2"/>
    <property type="match status" value="1"/>
</dbReference>
<feature type="binding site" evidence="16">
    <location>
        <position position="56"/>
    </location>
    <ligand>
        <name>Zn(2+)</name>
        <dbReference type="ChEBI" id="CHEBI:29105"/>
        <note>catalytic</note>
    </ligand>
</feature>
<dbReference type="CDD" id="cd01284">
    <property type="entry name" value="Riboflavin_deaminase-reductase"/>
    <property type="match status" value="1"/>
</dbReference>
<evidence type="ECO:0000256" key="12">
    <source>
        <dbReference type="ARBA" id="ARBA00023268"/>
    </source>
</evidence>
<dbReference type="GO" id="GO:0009231">
    <property type="term" value="P:riboflavin biosynthetic process"/>
    <property type="evidence" value="ECO:0007669"/>
    <property type="project" value="UniProtKB-UniPathway"/>
</dbReference>
<evidence type="ECO:0000256" key="11">
    <source>
        <dbReference type="ARBA" id="ARBA00023002"/>
    </source>
</evidence>
<dbReference type="PROSITE" id="PS00903">
    <property type="entry name" value="CYT_DCMP_DEAMINASES_1"/>
    <property type="match status" value="1"/>
</dbReference>
<evidence type="ECO:0000256" key="4">
    <source>
        <dbReference type="ARBA" id="ARBA00005259"/>
    </source>
</evidence>
<evidence type="ECO:0000256" key="7">
    <source>
        <dbReference type="ARBA" id="ARBA00022723"/>
    </source>
</evidence>
<dbReference type="InterPro" id="IPR004794">
    <property type="entry name" value="Eubact_RibD"/>
</dbReference>
<dbReference type="GO" id="GO:0008270">
    <property type="term" value="F:zinc ion binding"/>
    <property type="evidence" value="ECO:0007669"/>
    <property type="project" value="InterPro"/>
</dbReference>
<dbReference type="Gene3D" id="3.40.430.10">
    <property type="entry name" value="Dihydrofolate Reductase, subunit A"/>
    <property type="match status" value="1"/>
</dbReference>
<dbReference type="UniPathway" id="UPA00275">
    <property type="reaction ID" value="UER00401"/>
</dbReference>
<dbReference type="FunFam" id="3.40.140.10:FF:000025">
    <property type="entry name" value="Riboflavin biosynthesis protein RibD"/>
    <property type="match status" value="1"/>
</dbReference>
<evidence type="ECO:0000256" key="5">
    <source>
        <dbReference type="ARBA" id="ARBA00007417"/>
    </source>
</evidence>
<feature type="domain" description="CMP/dCMP-type deaminase" evidence="17">
    <location>
        <begin position="6"/>
        <end position="128"/>
    </location>
</feature>
<dbReference type="Pfam" id="PF00383">
    <property type="entry name" value="dCMP_cyt_deam_1"/>
    <property type="match status" value="1"/>
</dbReference>
<dbReference type="InterPro" id="IPR011549">
    <property type="entry name" value="RibD_C"/>
</dbReference>
<comment type="cofactor">
    <cofactor evidence="13 16">
        <name>Zn(2+)</name>
        <dbReference type="ChEBI" id="CHEBI:29105"/>
    </cofactor>
    <text evidence="13 16">Binds 1 zinc ion.</text>
</comment>
<proteinExistence type="inferred from homology"/>
<dbReference type="PROSITE" id="PS51747">
    <property type="entry name" value="CYT_DCMP_DEAMINASES_2"/>
    <property type="match status" value="1"/>
</dbReference>
<reference evidence="18" key="2">
    <citation type="submission" date="2020-08" db="EMBL/GenBank/DDBJ databases">
        <authorList>
            <person name="Lai Q."/>
        </authorList>
    </citation>
    <scope>NUCLEOTIDE SEQUENCE</scope>
    <source>
        <strain evidence="18">S27-2</strain>
    </source>
</reference>
<evidence type="ECO:0000256" key="13">
    <source>
        <dbReference type="PIRNR" id="PIRNR006769"/>
    </source>
</evidence>
<dbReference type="EMBL" id="JACNEP010000001">
    <property type="protein sequence ID" value="MBC3764554.1"/>
    <property type="molecule type" value="Genomic_DNA"/>
</dbReference>
<gene>
    <name evidence="18" type="primary">ribD</name>
    <name evidence="18" type="ORF">H8B19_01605</name>
</gene>
<dbReference type="InterPro" id="IPR002734">
    <property type="entry name" value="RibDG_C"/>
</dbReference>
<dbReference type="GO" id="GO:0050661">
    <property type="term" value="F:NADP binding"/>
    <property type="evidence" value="ECO:0007669"/>
    <property type="project" value="InterPro"/>
</dbReference>
<dbReference type="Pfam" id="PF01872">
    <property type="entry name" value="RibD_C"/>
    <property type="match status" value="1"/>
</dbReference>
<evidence type="ECO:0000256" key="1">
    <source>
        <dbReference type="ARBA" id="ARBA00002151"/>
    </source>
</evidence>
<evidence type="ECO:0000256" key="10">
    <source>
        <dbReference type="ARBA" id="ARBA00022857"/>
    </source>
</evidence>
<dbReference type="PIRSF" id="PIRSF006769">
    <property type="entry name" value="RibD"/>
    <property type="match status" value="1"/>
</dbReference>
<evidence type="ECO:0000256" key="6">
    <source>
        <dbReference type="ARBA" id="ARBA00022619"/>
    </source>
</evidence>
<dbReference type="NCBIfam" id="TIGR00326">
    <property type="entry name" value="eubact_ribD"/>
    <property type="match status" value="1"/>
</dbReference>
<evidence type="ECO:0000259" key="17">
    <source>
        <dbReference type="PROSITE" id="PS51747"/>
    </source>
</evidence>
<keyword evidence="12" id="KW-0511">Multifunctional enzyme</keyword>
<keyword evidence="7 13" id="KW-0479">Metal-binding</keyword>
<feature type="binding site" evidence="15">
    <location>
        <position position="202"/>
    </location>
    <ligand>
        <name>NADP(+)</name>
        <dbReference type="ChEBI" id="CHEBI:58349"/>
    </ligand>
</feature>
<keyword evidence="8 13" id="KW-0378">Hydrolase</keyword>
<dbReference type="InterPro" id="IPR024072">
    <property type="entry name" value="DHFR-like_dom_sf"/>
</dbReference>
<keyword evidence="11 13" id="KW-0560">Oxidoreductase</keyword>
<feature type="binding site" evidence="16">
    <location>
        <position position="90"/>
    </location>
    <ligand>
        <name>Zn(2+)</name>
        <dbReference type="ChEBI" id="CHEBI:29105"/>
        <note>catalytic</note>
    </ligand>
</feature>
<feature type="binding site" evidence="15">
    <location>
        <position position="206"/>
    </location>
    <ligand>
        <name>substrate</name>
    </ligand>
</feature>
<evidence type="ECO:0000256" key="8">
    <source>
        <dbReference type="ARBA" id="ARBA00022801"/>
    </source>
</evidence>
<dbReference type="EC" id="1.1.1.193" evidence="13"/>
<sequence length="376" mass="40924">MATFTAHQQQMMARALQLAEQGLWTVSPNPAVGCVITDQQGNIIGEGWHQRAGTPHAEVHALAMAGDAAKGAIAYVTLEPCSHYGRTPPCAEGLIKAGVSEVICAMQDPNPLVAGKGLRMLQDAGIKTQSGLLEAQANHLNRGFIKRMVNQRPFVTVKLACGLDGKTAMANGHSKWITSAAARKDVQQFRAQSCAILTGADTVLADNPSMNVRYNELSHKPAHIDQQSLRQPLRVVIDGDNRLSADLTIFNQPIPVLLVNKSFNKAVGESEYVKQWQAPLAQNNKIDLDALLIKLGEMNINNLWLEAGASLAGAIIDTKLADELIVYQAPKLMGHSAKSLLNLPEFEHMQQAIELQYLDVRMVGHDIRIIAVPQYQ</sequence>
<protein>
    <recommendedName>
        <fullName evidence="13">Riboflavin biosynthesis protein RibD</fullName>
    </recommendedName>
    <domain>
        <recommendedName>
            <fullName evidence="13">Diaminohydroxyphosphoribosylaminopyrimidine deaminase</fullName>
            <shortName evidence="13">DRAP deaminase</shortName>
            <ecNumber evidence="13">3.5.4.26</ecNumber>
        </recommendedName>
        <alternativeName>
            <fullName evidence="13">Riboflavin-specific deaminase</fullName>
        </alternativeName>
    </domain>
    <domain>
        <recommendedName>
            <fullName evidence="13">5-amino-6-(5-phosphoribosylamino)uracil reductase</fullName>
            <ecNumber evidence="13">1.1.1.193</ecNumber>
        </recommendedName>
        <alternativeName>
            <fullName evidence="13">HTP reductase</fullName>
        </alternativeName>
    </domain>
</protein>
<feature type="binding site" evidence="15">
    <location>
        <position position="306"/>
    </location>
    <ligand>
        <name>substrate</name>
    </ligand>
</feature>
<feature type="active site" description="Proton donor" evidence="14">
    <location>
        <position position="58"/>
    </location>
</feature>
<dbReference type="PANTHER" id="PTHR38011">
    <property type="entry name" value="DIHYDROFOLATE REDUCTASE FAMILY PROTEIN (AFU_ORTHOLOGUE AFUA_8G06820)"/>
    <property type="match status" value="1"/>
</dbReference>
<accession>A0A8J6IQ22</accession>
<dbReference type="NCBIfam" id="TIGR00227">
    <property type="entry name" value="ribD_Cterm"/>
    <property type="match status" value="1"/>
</dbReference>
<dbReference type="SUPFAM" id="SSF53597">
    <property type="entry name" value="Dihydrofolate reductase-like"/>
    <property type="match status" value="1"/>
</dbReference>
<evidence type="ECO:0000256" key="16">
    <source>
        <dbReference type="PIRSR" id="PIRSR006769-3"/>
    </source>
</evidence>
<dbReference type="InterPro" id="IPR050765">
    <property type="entry name" value="Riboflavin_Biosynth_HTPR"/>
</dbReference>
<evidence type="ECO:0000256" key="3">
    <source>
        <dbReference type="ARBA" id="ARBA00004910"/>
    </source>
</evidence>
<comment type="function">
    <text evidence="1 13">Converts 2,5-diamino-6-(ribosylamino)-4(3h)-pyrimidinone 5'-phosphate into 5-amino-6-(ribosylamino)-2,4(1h,3h)-pyrimidinedione 5'-phosphate.</text>
</comment>
<comment type="catalytic activity">
    <reaction evidence="13">
        <text>5-amino-6-(5-phospho-D-ribitylamino)uracil + NADP(+) = 5-amino-6-(5-phospho-D-ribosylamino)uracil + NADPH + H(+)</text>
        <dbReference type="Rhea" id="RHEA:17845"/>
        <dbReference type="ChEBI" id="CHEBI:15378"/>
        <dbReference type="ChEBI" id="CHEBI:57783"/>
        <dbReference type="ChEBI" id="CHEBI:58349"/>
        <dbReference type="ChEBI" id="CHEBI:58421"/>
        <dbReference type="ChEBI" id="CHEBI:58453"/>
        <dbReference type="EC" id="1.1.1.193"/>
    </reaction>
</comment>
<dbReference type="GO" id="GO:0008703">
    <property type="term" value="F:5-amino-6-(5-phosphoribosylamino)uracil reductase activity"/>
    <property type="evidence" value="ECO:0007669"/>
    <property type="project" value="UniProtKB-EC"/>
</dbReference>
<dbReference type="InterPro" id="IPR016192">
    <property type="entry name" value="APOBEC/CMP_deaminase_Zn-bd"/>
</dbReference>
<comment type="pathway">
    <text evidence="2 13">Cofactor biosynthesis; riboflavin biosynthesis; 5-amino-6-(D-ribitylamino)uracil from GTP: step 2/4.</text>
</comment>
<reference evidence="18" key="1">
    <citation type="journal article" date="2018" name="Int. J. Syst. Evol. Microbiol.">
        <title>Neptunicella marina gen. nov., sp. nov., isolated from surface seawater.</title>
        <authorList>
            <person name="Liu X."/>
            <person name="Lai Q."/>
            <person name="Du Y."/>
            <person name="Zhang X."/>
            <person name="Liu Z."/>
            <person name="Sun F."/>
            <person name="Shao Z."/>
        </authorList>
    </citation>
    <scope>NUCLEOTIDE SEQUENCE</scope>
    <source>
        <strain evidence="18">S27-2</strain>
    </source>
</reference>
<keyword evidence="6 13" id="KW-0686">Riboflavin biosynthesis</keyword>
<keyword evidence="10 13" id="KW-0521">NADP</keyword>
<organism evidence="18 19">
    <name type="scientific">Neptunicella marina</name>
    <dbReference type="NCBI Taxonomy" id="2125989"/>
    <lineage>
        <taxon>Bacteria</taxon>
        <taxon>Pseudomonadati</taxon>
        <taxon>Pseudomonadota</taxon>
        <taxon>Gammaproteobacteria</taxon>
        <taxon>Alteromonadales</taxon>
        <taxon>Alteromonadaceae</taxon>
        <taxon>Neptunicella</taxon>
    </lineage>
</organism>
<feature type="binding site" evidence="15">
    <location>
        <position position="176"/>
    </location>
    <ligand>
        <name>NADP(+)</name>
        <dbReference type="ChEBI" id="CHEBI:58349"/>
    </ligand>
</feature>
<comment type="catalytic activity">
    <reaction evidence="13">
        <text>2,5-diamino-6-hydroxy-4-(5-phosphoribosylamino)-pyrimidine + H2O + H(+) = 5-amino-6-(5-phospho-D-ribosylamino)uracil + NH4(+)</text>
        <dbReference type="Rhea" id="RHEA:21868"/>
        <dbReference type="ChEBI" id="CHEBI:15377"/>
        <dbReference type="ChEBI" id="CHEBI:15378"/>
        <dbReference type="ChEBI" id="CHEBI:28938"/>
        <dbReference type="ChEBI" id="CHEBI:58453"/>
        <dbReference type="ChEBI" id="CHEBI:58614"/>
        <dbReference type="EC" id="3.5.4.26"/>
    </reaction>
</comment>
<dbReference type="EC" id="3.5.4.26" evidence="13"/>
<comment type="pathway">
    <text evidence="3 13">Cofactor biosynthesis; riboflavin biosynthesis; 5-amino-6-(D-ribitylamino)uracil from GTP: step 3/4.</text>
</comment>